<dbReference type="InterPro" id="IPR045851">
    <property type="entry name" value="AMP-bd_C_sf"/>
</dbReference>
<proteinExistence type="inferred from homology"/>
<feature type="domain" description="AMP-dependent synthetase/ligase" evidence="9">
    <location>
        <begin position="186"/>
        <end position="569"/>
    </location>
</feature>
<dbReference type="InterPro" id="IPR032387">
    <property type="entry name" value="ACAS_N"/>
</dbReference>
<dbReference type="PROSITE" id="PS00455">
    <property type="entry name" value="AMP_BINDING"/>
    <property type="match status" value="1"/>
</dbReference>
<name>A0ABY9R1U2_9BACT</name>
<keyword evidence="13" id="KW-1185">Reference proteome</keyword>
<dbReference type="EC" id="6.2.1.1" evidence="2 7"/>
<evidence type="ECO:0000256" key="3">
    <source>
        <dbReference type="ARBA" id="ARBA00022598"/>
    </source>
</evidence>
<feature type="compositionally biased region" description="Low complexity" evidence="8">
    <location>
        <begin position="15"/>
        <end position="26"/>
    </location>
</feature>
<comment type="similarity">
    <text evidence="1">Belongs to the ATP-dependent AMP-binding enzyme family.</text>
</comment>
<dbReference type="PANTHER" id="PTHR24095">
    <property type="entry name" value="ACETYL-COENZYME A SYNTHETASE"/>
    <property type="match status" value="1"/>
</dbReference>
<dbReference type="Pfam" id="PF16177">
    <property type="entry name" value="ACAS_N"/>
    <property type="match status" value="1"/>
</dbReference>
<dbReference type="EMBL" id="CP133659">
    <property type="protein sequence ID" value="WMW65112.1"/>
    <property type="molecule type" value="Genomic_DNA"/>
</dbReference>
<gene>
    <name evidence="12" type="primary">acs</name>
    <name evidence="12" type="ORF">KPS_003213</name>
</gene>
<evidence type="ECO:0000256" key="7">
    <source>
        <dbReference type="NCBIfam" id="TIGR02188"/>
    </source>
</evidence>
<organism evidence="12 13">
    <name type="scientific">Nitratidesulfovibrio liaohensis</name>
    <dbReference type="NCBI Taxonomy" id="2604158"/>
    <lineage>
        <taxon>Bacteria</taxon>
        <taxon>Pseudomonadati</taxon>
        <taxon>Thermodesulfobacteriota</taxon>
        <taxon>Desulfovibrionia</taxon>
        <taxon>Desulfovibrionales</taxon>
        <taxon>Desulfovibrionaceae</taxon>
        <taxon>Nitratidesulfovibrio</taxon>
    </lineage>
</organism>
<dbReference type="Gene3D" id="3.40.50.12780">
    <property type="entry name" value="N-terminal domain of ligase-like"/>
    <property type="match status" value="1"/>
</dbReference>
<evidence type="ECO:0000256" key="5">
    <source>
        <dbReference type="ARBA" id="ARBA00022840"/>
    </source>
</evidence>
<keyword evidence="5" id="KW-0067">ATP-binding</keyword>
<dbReference type="InterPro" id="IPR000873">
    <property type="entry name" value="AMP-dep_synth/lig_dom"/>
</dbReference>
<evidence type="ECO:0000256" key="6">
    <source>
        <dbReference type="ARBA" id="ARBA00022990"/>
    </source>
</evidence>
<dbReference type="SUPFAM" id="SSF56801">
    <property type="entry name" value="Acetyl-CoA synthetase-like"/>
    <property type="match status" value="1"/>
</dbReference>
<feature type="domain" description="AMP-binding enzyme C-terminal" evidence="10">
    <location>
        <begin position="630"/>
        <end position="714"/>
    </location>
</feature>
<dbReference type="Gene3D" id="3.30.300.30">
    <property type="match status" value="1"/>
</dbReference>
<dbReference type="InterPro" id="IPR042099">
    <property type="entry name" value="ANL_N_sf"/>
</dbReference>
<dbReference type="NCBIfam" id="NF001208">
    <property type="entry name" value="PRK00174.1"/>
    <property type="match status" value="1"/>
</dbReference>
<evidence type="ECO:0000256" key="8">
    <source>
        <dbReference type="SAM" id="MobiDB-lite"/>
    </source>
</evidence>
<evidence type="ECO:0000259" key="9">
    <source>
        <dbReference type="Pfam" id="PF00501"/>
    </source>
</evidence>
<evidence type="ECO:0000256" key="2">
    <source>
        <dbReference type="ARBA" id="ARBA00013275"/>
    </source>
</evidence>
<dbReference type="Proteomes" id="UP001180616">
    <property type="component" value="Chromosome"/>
</dbReference>
<keyword evidence="3 12" id="KW-0436">Ligase</keyword>
<feature type="compositionally biased region" description="Low complexity" evidence="8">
    <location>
        <begin position="38"/>
        <end position="69"/>
    </location>
</feature>
<protein>
    <recommendedName>
        <fullName evidence="2 7">Acetate--CoA ligase</fullName>
        <ecNumber evidence="2 7">6.2.1.1</ecNumber>
    </recommendedName>
</protein>
<evidence type="ECO:0000256" key="1">
    <source>
        <dbReference type="ARBA" id="ARBA00006432"/>
    </source>
</evidence>
<evidence type="ECO:0000313" key="12">
    <source>
        <dbReference type="EMBL" id="WMW65112.1"/>
    </source>
</evidence>
<accession>A0ABY9R1U2</accession>
<dbReference type="GO" id="GO:0003987">
    <property type="term" value="F:acetate-CoA ligase activity"/>
    <property type="evidence" value="ECO:0007669"/>
    <property type="project" value="UniProtKB-EC"/>
</dbReference>
<evidence type="ECO:0000313" key="13">
    <source>
        <dbReference type="Proteomes" id="UP001180616"/>
    </source>
</evidence>
<dbReference type="CDD" id="cd05966">
    <property type="entry name" value="ACS"/>
    <property type="match status" value="1"/>
</dbReference>
<evidence type="ECO:0000259" key="11">
    <source>
        <dbReference type="Pfam" id="PF16177"/>
    </source>
</evidence>
<dbReference type="Pfam" id="PF00501">
    <property type="entry name" value="AMP-binding"/>
    <property type="match status" value="1"/>
</dbReference>
<dbReference type="Pfam" id="PF13193">
    <property type="entry name" value="AMP-binding_C"/>
    <property type="match status" value="1"/>
</dbReference>
<dbReference type="PANTHER" id="PTHR24095:SF14">
    <property type="entry name" value="ACETYL-COENZYME A SYNTHETASE 1"/>
    <property type="match status" value="1"/>
</dbReference>
<feature type="region of interest" description="Disordered" evidence="8">
    <location>
        <begin position="1"/>
        <end position="90"/>
    </location>
</feature>
<evidence type="ECO:0000256" key="4">
    <source>
        <dbReference type="ARBA" id="ARBA00022741"/>
    </source>
</evidence>
<keyword evidence="6" id="KW-0007">Acetylation</keyword>
<sequence length="740" mass="81064">MPRRKLPAQPPAAPGTPAHAAPGTGHDMLPDVAPPGASGVSGISGTSGVSGEHAGDNAAPNAPNAHGDGTPPSATVPPLPDLPAPHLRDLPFTGGTIDALLREERVFRPLPQVVAGAVVNPQDVTRARARAAADPDGYWEEAAEELEWFRRWDAVHDGSNAPFHRWFTGARCNIVHNALDRHIETGTKNRLALIWEGESGDTRSFTYYQLYREVNRLANALRGLGVGKGDRVIIYMPPLPETVFAMLAAAKIGAVHSTVFGGFSARSLRDRMEDARPAVIVTVDGFYRNGRVIPLKPIADEAVATLPPDLAAGVRHMVVVHRAHMETPMTEGRDIWYHDAVRGQHHEALTEIMDSTDPLFLLYTSGTTGKPKGHVHAHGGYMVGVHRTMRWVFDVKPTDIFWCTAEPGWITGHSYVVYGPLMAGTTTVLYEGHPLYPEPGRVWSMVERLGVTILYTAPTLVRMLMRHGAQHVARHDLTTLRLLATVGEPISPEAWLWFHRHVGRGRCPVLDTWWQTETGMIMLSPLPVSLLKPGSVTRPLPGIEADVVDEHGKPVGPGHGGLLVLQRPWPAMSCGVYNDDESYRRLYWERFPGWYCTGDVARRDEDGYFWIQGRADDVLLIAGHRIGTAEMEAALASHPSVAECAVIGVPDALRGEVAKAFVVLVDDHPPLGTMVNADDLATELVEHVRRELGPVAVIREVTFREGLPRNRSGKIMRRVLRSEELGRDTGDLSTLEDGYV</sequence>
<dbReference type="NCBIfam" id="TIGR02188">
    <property type="entry name" value="Ac_CoA_lig_AcsA"/>
    <property type="match status" value="1"/>
</dbReference>
<dbReference type="RefSeq" id="WP_309541151.1">
    <property type="nucleotide sequence ID" value="NZ_CP133659.1"/>
</dbReference>
<reference evidence="12" key="1">
    <citation type="submission" date="2023-09" db="EMBL/GenBank/DDBJ databases">
        <authorList>
            <consortium name="CW5 consortium"/>
            <person name="Lu C.-W."/>
        </authorList>
    </citation>
    <scope>NUCLEOTIDE SEQUENCE</scope>
    <source>
        <strain evidence="12">KPS</strain>
    </source>
</reference>
<dbReference type="InterPro" id="IPR011904">
    <property type="entry name" value="Ac_CoA_lig"/>
</dbReference>
<feature type="compositionally biased region" description="Pro residues" evidence="8">
    <location>
        <begin position="74"/>
        <end position="83"/>
    </location>
</feature>
<keyword evidence="4" id="KW-0547">Nucleotide-binding</keyword>
<evidence type="ECO:0000259" key="10">
    <source>
        <dbReference type="Pfam" id="PF13193"/>
    </source>
</evidence>
<dbReference type="InterPro" id="IPR020845">
    <property type="entry name" value="AMP-binding_CS"/>
</dbReference>
<feature type="domain" description="Acetyl-coenzyme A synthetase N-terminal" evidence="11">
    <location>
        <begin position="127"/>
        <end position="178"/>
    </location>
</feature>
<dbReference type="InterPro" id="IPR025110">
    <property type="entry name" value="AMP-bd_C"/>
</dbReference>